<dbReference type="PANTHER" id="PTHR46434">
    <property type="entry name" value="GENETIC INTERACTOR OF PROHIBITINS 3, MITOCHONDRIAL"/>
    <property type="match status" value="1"/>
</dbReference>
<dbReference type="Proteomes" id="UP000019243">
    <property type="component" value="Unassembled WGS sequence"/>
</dbReference>
<dbReference type="GO" id="GO:0005525">
    <property type="term" value="F:GTP binding"/>
    <property type="evidence" value="ECO:0007669"/>
    <property type="project" value="InterPro"/>
</dbReference>
<dbReference type="InterPro" id="IPR006073">
    <property type="entry name" value="GTP-bd"/>
</dbReference>
<keyword evidence="3" id="KW-1185">Reference proteome</keyword>
<dbReference type="InterPro" id="IPR027417">
    <property type="entry name" value="P-loop_NTPase"/>
</dbReference>
<evidence type="ECO:0000313" key="2">
    <source>
        <dbReference type="EMBL" id="EUJ35444.1"/>
    </source>
</evidence>
<proteinExistence type="predicted"/>
<dbReference type="Pfam" id="PF01926">
    <property type="entry name" value="MMR_HSR1"/>
    <property type="match status" value="1"/>
</dbReference>
<organism evidence="2 3">
    <name type="scientific">Brochothrix campestris FSL F6-1037</name>
    <dbReference type="NCBI Taxonomy" id="1265861"/>
    <lineage>
        <taxon>Bacteria</taxon>
        <taxon>Bacillati</taxon>
        <taxon>Bacillota</taxon>
        <taxon>Bacilli</taxon>
        <taxon>Bacillales</taxon>
        <taxon>Listeriaceae</taxon>
        <taxon>Brochothrix</taxon>
    </lineage>
</organism>
<gene>
    <name evidence="2" type="ORF">BCAMP_11630</name>
</gene>
<name>W7C7P2_9LIST</name>
<dbReference type="PANTHER" id="PTHR46434:SF1">
    <property type="entry name" value="GENETIC INTERACTOR OF PROHIBITINS 3, MITOCHONDRIAL"/>
    <property type="match status" value="1"/>
</dbReference>
<protein>
    <submittedName>
        <fullName evidence="2">GTPase YqeH</fullName>
    </submittedName>
</protein>
<dbReference type="STRING" id="1265861.BCAMP_11630"/>
<feature type="domain" description="CP-type G" evidence="1">
    <location>
        <begin position="64"/>
        <end position="227"/>
    </location>
</feature>
<dbReference type="PROSITE" id="PS51721">
    <property type="entry name" value="G_CP"/>
    <property type="match status" value="1"/>
</dbReference>
<evidence type="ECO:0000259" key="1">
    <source>
        <dbReference type="PROSITE" id="PS51721"/>
    </source>
</evidence>
<dbReference type="InterPro" id="IPR048422">
    <property type="entry name" value="NOA1/YqeH-like_C"/>
</dbReference>
<reference evidence="2 3" key="1">
    <citation type="submission" date="2012-12" db="EMBL/GenBank/DDBJ databases">
        <title>Novel taxa of Listeriaceae from agricultural environments in the United States.</title>
        <authorList>
            <person name="den Bakker H.C."/>
            <person name="Allred A."/>
            <person name="Warchocki S."/>
            <person name="Wright E.M."/>
            <person name="Burrell A."/>
            <person name="Nightingale K.K."/>
            <person name="Kephart D."/>
            <person name="Wiedmann M."/>
        </authorList>
    </citation>
    <scope>NUCLEOTIDE SEQUENCE [LARGE SCALE GENOMIC DNA]</scope>
    <source>
        <strain evidence="2 3">FSL F6-1037</strain>
    </source>
</reference>
<accession>W7C7P2</accession>
<dbReference type="CDD" id="cd01855">
    <property type="entry name" value="YqeH"/>
    <property type="match status" value="1"/>
</dbReference>
<evidence type="ECO:0000313" key="3">
    <source>
        <dbReference type="Proteomes" id="UP000019243"/>
    </source>
</evidence>
<dbReference type="OrthoDB" id="9773841at2"/>
<dbReference type="InterPro" id="IPR019988">
    <property type="entry name" value="GTP-bd_ribosome_bgen_YqeH"/>
</dbReference>
<comment type="caution">
    <text evidence="2">The sequence shown here is derived from an EMBL/GenBank/DDBJ whole genome shotgun (WGS) entry which is preliminary data.</text>
</comment>
<dbReference type="PATRIC" id="fig|1265861.3.peg.2281"/>
<dbReference type="Pfam" id="PF21516">
    <property type="entry name" value="YqeH-like_C"/>
    <property type="match status" value="1"/>
</dbReference>
<sequence length="369" mass="41291">METEELQELHCIGCGATIQTEDPQALGFAPASSLNREDIICKRCYRLKHYNEVQDVSLTDDDFLRILNGLGDKKGLIVMLVDIFDFDGSWLPGLQRFVGNNPILLLGNKVDLLPHSMKRPPLMNWMRGRAKELGMKPVEVDLISSLRDGDLDPILKKVEKLRKGGDVYVVGCTNVGKSTFINRVIHEVSGEKDVITTSHFPGTTLDIIEIPLDDGSMLVDTPGIINHHQMAHVVTDKTLKAITPKKEIKPVSYQLNEEQTLFFGGLARLDYISGGRRSLTCYLPNSIKIHRTKLEKADDLYANHLGDLLQPPFADDVATFPKLVAQEFHVKTKMDIVFSGLGWVTLEEGAHVKAWVPENVNVTIRRTIM</sequence>
<dbReference type="SUPFAM" id="SSF52540">
    <property type="entry name" value="P-loop containing nucleoside triphosphate hydrolases"/>
    <property type="match status" value="1"/>
</dbReference>
<dbReference type="RefSeq" id="WP_035315589.1">
    <property type="nucleotide sequence ID" value="NZ_AODH01000056.1"/>
</dbReference>
<dbReference type="EMBL" id="AODH01000056">
    <property type="protein sequence ID" value="EUJ35444.1"/>
    <property type="molecule type" value="Genomic_DNA"/>
</dbReference>
<dbReference type="AlphaFoldDB" id="W7C7P2"/>
<dbReference type="NCBIfam" id="TIGR03597">
    <property type="entry name" value="GTPase_YqeH"/>
    <property type="match status" value="1"/>
</dbReference>
<dbReference type="Gene3D" id="3.40.50.300">
    <property type="entry name" value="P-loop containing nucleotide triphosphate hydrolases"/>
    <property type="match status" value="1"/>
</dbReference>
<dbReference type="InterPro" id="IPR050896">
    <property type="entry name" value="Mito_lipid_metab_GTPase"/>
</dbReference>
<dbReference type="InterPro" id="IPR030378">
    <property type="entry name" value="G_CP_dom"/>
</dbReference>